<dbReference type="Proteomes" id="UP000309340">
    <property type="component" value="Unassembled WGS sequence"/>
</dbReference>
<evidence type="ECO:0000256" key="1">
    <source>
        <dbReference type="SAM" id="MobiDB-lite"/>
    </source>
</evidence>
<sequence>MEPKKNPPKRSTRPEIAALTEPGILAYVTQEKMIDGKLVKRNYYDVSSVTDPAREGQHIAQKYQPEQYKTEPAEVPSRPYEGNLKAKLYQPVKEEGEGEVMQTTGDPDDISWYGMTPLEQTRRLQRRLPTGCRCARERSGLPVGVTKPAHPPDFPISCGTCGPKMNCVDPVRHELGRVNRKDSES</sequence>
<name>A0A4U0Y0D3_9PEZI</name>
<accession>A0A4U0Y0D3</accession>
<dbReference type="AlphaFoldDB" id="A0A4U0Y0D3"/>
<dbReference type="EMBL" id="NAJQ01000003">
    <property type="protein sequence ID" value="TKA83794.1"/>
    <property type="molecule type" value="Genomic_DNA"/>
</dbReference>
<reference evidence="2 3" key="1">
    <citation type="submission" date="2017-03" db="EMBL/GenBank/DDBJ databases">
        <title>Genomes of endolithic fungi from Antarctica.</title>
        <authorList>
            <person name="Coleine C."/>
            <person name="Masonjones S."/>
            <person name="Stajich J.E."/>
        </authorList>
    </citation>
    <scope>NUCLEOTIDE SEQUENCE [LARGE SCALE GENOMIC DNA]</scope>
    <source>
        <strain evidence="2 3">CCFEE 5184</strain>
    </source>
</reference>
<proteinExistence type="predicted"/>
<feature type="region of interest" description="Disordered" evidence="1">
    <location>
        <begin position="61"/>
        <end position="112"/>
    </location>
</feature>
<protein>
    <submittedName>
        <fullName evidence="2">Uncharacterized protein</fullName>
    </submittedName>
</protein>
<keyword evidence="3" id="KW-1185">Reference proteome</keyword>
<gene>
    <name evidence="2" type="ORF">B0A55_00059</name>
</gene>
<dbReference type="OrthoDB" id="3822859at2759"/>
<organism evidence="2 3">
    <name type="scientific">Friedmanniomyces simplex</name>
    <dbReference type="NCBI Taxonomy" id="329884"/>
    <lineage>
        <taxon>Eukaryota</taxon>
        <taxon>Fungi</taxon>
        <taxon>Dikarya</taxon>
        <taxon>Ascomycota</taxon>
        <taxon>Pezizomycotina</taxon>
        <taxon>Dothideomycetes</taxon>
        <taxon>Dothideomycetidae</taxon>
        <taxon>Mycosphaerellales</taxon>
        <taxon>Teratosphaeriaceae</taxon>
        <taxon>Friedmanniomyces</taxon>
    </lineage>
</organism>
<evidence type="ECO:0000313" key="3">
    <source>
        <dbReference type="Proteomes" id="UP000309340"/>
    </source>
</evidence>
<evidence type="ECO:0000313" key="2">
    <source>
        <dbReference type="EMBL" id="TKA83794.1"/>
    </source>
</evidence>
<comment type="caution">
    <text evidence="2">The sequence shown here is derived from an EMBL/GenBank/DDBJ whole genome shotgun (WGS) entry which is preliminary data.</text>
</comment>